<comment type="catalytic activity">
    <reaction evidence="4">
        <text>a 5'-end (N(7)-methyl 5'-triphosphoguanosine)-ribonucleoside in snoRNA + S-adenosyl-L-methionine = a 5'-end (N(2),N(7)-dimethyl 5'-triphosphoguanosine)-ribonucleoside in snoRNA + S-adenosyl-L-homocysteine + H(+)</text>
        <dbReference type="Rhea" id="RHEA:78475"/>
        <dbReference type="Rhea" id="RHEA-COMP:19086"/>
        <dbReference type="Rhea" id="RHEA-COMP:19088"/>
        <dbReference type="ChEBI" id="CHEBI:15378"/>
        <dbReference type="ChEBI" id="CHEBI:57856"/>
        <dbReference type="ChEBI" id="CHEBI:59789"/>
        <dbReference type="ChEBI" id="CHEBI:156461"/>
        <dbReference type="ChEBI" id="CHEBI:172880"/>
    </reaction>
    <physiologicalReaction direction="left-to-right" evidence="4">
        <dbReference type="Rhea" id="RHEA:78476"/>
    </physiologicalReaction>
</comment>
<accession>A0A6G0YIM8</accession>
<sequence>IDIEPNKIRMARHNAKIYGVAEKIEFIVGDIFLIYKKLKADVLFMSLPWGVPEYSRSKCYSIKTMCNDHDVRGGFTIFDIIKTIDPNIAFHMPKNTNILVLISVTSTLKACTVWPYGLLSYSKNSERSDECIDFTMLCFKFLRNLSKTQKFAIFYVAEIIIAIQNLHSQGIINYSHLLELIVLEDAIEYILGKDHEIPLYASPEAILKYPTNDAEDTTDFYSQFTEQLPVDSPVEDSFMQQDYDEFII</sequence>
<dbReference type="AlphaFoldDB" id="A0A6G0YIM8"/>
<evidence type="ECO:0000256" key="7">
    <source>
        <dbReference type="ARBA" id="ARBA00049790"/>
    </source>
</evidence>
<comment type="catalytic activity">
    <reaction evidence="3">
        <text>a 5'-end (N(2),N(7)-dimethyl 5'-triphosphoguanosine)-ribonucleoside in snoRNA + S-adenosyl-L-methionine = a 5'-end (N(2),N(2),N(7)-trimethyl 5'-triphosphoguanosine)-ribonucleoside in snoRNA + S-adenosyl-L-homocysteine + H(+)</text>
        <dbReference type="Rhea" id="RHEA:78507"/>
        <dbReference type="Rhea" id="RHEA-COMP:19088"/>
        <dbReference type="Rhea" id="RHEA-COMP:19090"/>
        <dbReference type="ChEBI" id="CHEBI:15378"/>
        <dbReference type="ChEBI" id="CHEBI:57856"/>
        <dbReference type="ChEBI" id="CHEBI:59789"/>
        <dbReference type="ChEBI" id="CHEBI:167623"/>
        <dbReference type="ChEBI" id="CHEBI:172880"/>
    </reaction>
    <physiologicalReaction direction="left-to-right" evidence="3">
        <dbReference type="Rhea" id="RHEA:78508"/>
    </physiologicalReaction>
</comment>
<dbReference type="PANTHER" id="PTHR14741:SF32">
    <property type="entry name" value="TRIMETHYLGUANOSINE SYNTHASE"/>
    <property type="match status" value="1"/>
</dbReference>
<comment type="catalytic activity">
    <reaction evidence="5">
        <text>a 5'-end (N(2),N(7)-dimethyl 5'-triphosphoguanosine)-ribonucleoside in snRNA + S-adenosyl-L-methionine = a 5'-end (N(2),N(2),N(7)-trimethyl 5'-triphosphoguanosine)-ribonucleoside in snRNA + S-adenosyl-L-homocysteine + H(+)</text>
        <dbReference type="Rhea" id="RHEA:78479"/>
        <dbReference type="Rhea" id="RHEA-COMP:19087"/>
        <dbReference type="Rhea" id="RHEA-COMP:19089"/>
        <dbReference type="ChEBI" id="CHEBI:15378"/>
        <dbReference type="ChEBI" id="CHEBI:57856"/>
        <dbReference type="ChEBI" id="CHEBI:59789"/>
        <dbReference type="ChEBI" id="CHEBI:167623"/>
        <dbReference type="ChEBI" id="CHEBI:172880"/>
    </reaction>
    <physiologicalReaction direction="left-to-right" evidence="5">
        <dbReference type="Rhea" id="RHEA:78480"/>
    </physiologicalReaction>
</comment>
<dbReference type="GO" id="GO:0005634">
    <property type="term" value="C:nucleus"/>
    <property type="evidence" value="ECO:0007669"/>
    <property type="project" value="TreeGrafter"/>
</dbReference>
<feature type="non-terminal residue" evidence="8">
    <location>
        <position position="1"/>
    </location>
</feature>
<name>A0A6G0YIM8_APHCR</name>
<comment type="caution">
    <text evidence="8">The sequence shown here is derived from an EMBL/GenBank/DDBJ whole genome shotgun (WGS) entry which is preliminary data.</text>
</comment>
<evidence type="ECO:0000256" key="4">
    <source>
        <dbReference type="ARBA" id="ARBA00048740"/>
    </source>
</evidence>
<dbReference type="InterPro" id="IPR029063">
    <property type="entry name" value="SAM-dependent_MTases_sf"/>
</dbReference>
<dbReference type="PANTHER" id="PTHR14741">
    <property type="entry name" value="S-ADENOSYLMETHIONINE-DEPENDENT METHYLTRANSFERASE RELATED"/>
    <property type="match status" value="1"/>
</dbReference>
<evidence type="ECO:0000313" key="9">
    <source>
        <dbReference type="Proteomes" id="UP000478052"/>
    </source>
</evidence>
<organism evidence="8 9">
    <name type="scientific">Aphis craccivora</name>
    <name type="common">Cowpea aphid</name>
    <dbReference type="NCBI Taxonomy" id="307492"/>
    <lineage>
        <taxon>Eukaryota</taxon>
        <taxon>Metazoa</taxon>
        <taxon>Ecdysozoa</taxon>
        <taxon>Arthropoda</taxon>
        <taxon>Hexapoda</taxon>
        <taxon>Insecta</taxon>
        <taxon>Pterygota</taxon>
        <taxon>Neoptera</taxon>
        <taxon>Paraneoptera</taxon>
        <taxon>Hemiptera</taxon>
        <taxon>Sternorrhyncha</taxon>
        <taxon>Aphidomorpha</taxon>
        <taxon>Aphidoidea</taxon>
        <taxon>Aphididae</taxon>
        <taxon>Aphidini</taxon>
        <taxon>Aphis</taxon>
        <taxon>Aphis</taxon>
    </lineage>
</organism>
<reference evidence="8 9" key="1">
    <citation type="submission" date="2019-08" db="EMBL/GenBank/DDBJ databases">
        <title>Whole genome of Aphis craccivora.</title>
        <authorList>
            <person name="Voronova N.V."/>
            <person name="Shulinski R.S."/>
            <person name="Bandarenka Y.V."/>
            <person name="Zhorov D.G."/>
            <person name="Warner D."/>
        </authorList>
    </citation>
    <scope>NUCLEOTIDE SEQUENCE [LARGE SCALE GENOMIC DNA]</scope>
    <source>
        <strain evidence="8">180601</strain>
        <tissue evidence="8">Whole Body</tissue>
    </source>
</reference>
<dbReference type="OrthoDB" id="6619622at2759"/>
<protein>
    <recommendedName>
        <fullName evidence="1">Trimethylguanosine synthase</fullName>
    </recommendedName>
    <alternativeName>
        <fullName evidence="7">Cap-specific guanine-N(2) methyltransferase</fullName>
    </alternativeName>
</protein>
<dbReference type="Gene3D" id="3.40.50.150">
    <property type="entry name" value="Vaccinia Virus protein VP39"/>
    <property type="match status" value="1"/>
</dbReference>
<dbReference type="Pfam" id="PF09445">
    <property type="entry name" value="Methyltransf_15"/>
    <property type="match status" value="1"/>
</dbReference>
<evidence type="ECO:0000256" key="5">
    <source>
        <dbReference type="ARBA" id="ARBA00048763"/>
    </source>
</evidence>
<evidence type="ECO:0000256" key="1">
    <source>
        <dbReference type="ARBA" id="ARBA00018517"/>
    </source>
</evidence>
<keyword evidence="9" id="KW-1185">Reference proteome</keyword>
<evidence type="ECO:0000256" key="2">
    <source>
        <dbReference type="ARBA" id="ARBA00025783"/>
    </source>
</evidence>
<evidence type="ECO:0000313" key="8">
    <source>
        <dbReference type="EMBL" id="KAF0756405.1"/>
    </source>
</evidence>
<evidence type="ECO:0000256" key="3">
    <source>
        <dbReference type="ARBA" id="ARBA00047418"/>
    </source>
</evidence>
<gene>
    <name evidence="8" type="ORF">FWK35_00012121</name>
</gene>
<comment type="catalytic activity">
    <reaction evidence="6">
        <text>a 5'-end (N(7)-methyl 5'-triphosphoguanosine)-ribonucleoside in snRNA + S-adenosyl-L-methionine = a 5'-end (N(2),N(7)-dimethyl 5'-triphosphoguanosine)-ribonucleoside in snRNA + S-adenosyl-L-homocysteine + H(+)</text>
        <dbReference type="Rhea" id="RHEA:78471"/>
        <dbReference type="Rhea" id="RHEA-COMP:19085"/>
        <dbReference type="Rhea" id="RHEA-COMP:19087"/>
        <dbReference type="ChEBI" id="CHEBI:15378"/>
        <dbReference type="ChEBI" id="CHEBI:57856"/>
        <dbReference type="ChEBI" id="CHEBI:59789"/>
        <dbReference type="ChEBI" id="CHEBI:156461"/>
        <dbReference type="ChEBI" id="CHEBI:172880"/>
    </reaction>
    <physiologicalReaction direction="left-to-right" evidence="6">
        <dbReference type="Rhea" id="RHEA:78472"/>
    </physiologicalReaction>
</comment>
<proteinExistence type="inferred from homology"/>
<dbReference type="Proteomes" id="UP000478052">
    <property type="component" value="Unassembled WGS sequence"/>
</dbReference>
<dbReference type="InterPro" id="IPR019012">
    <property type="entry name" value="RNA_cap_Gua-N2-MeTrfase"/>
</dbReference>
<dbReference type="EMBL" id="VUJU01003864">
    <property type="protein sequence ID" value="KAF0756405.1"/>
    <property type="molecule type" value="Genomic_DNA"/>
</dbReference>
<evidence type="ECO:0000256" key="6">
    <source>
        <dbReference type="ARBA" id="ARBA00049075"/>
    </source>
</evidence>
<dbReference type="SUPFAM" id="SSF53335">
    <property type="entry name" value="S-adenosyl-L-methionine-dependent methyltransferases"/>
    <property type="match status" value="1"/>
</dbReference>
<dbReference type="GO" id="GO:0071164">
    <property type="term" value="F:RNA cap trimethylguanosine synthase activity"/>
    <property type="evidence" value="ECO:0007669"/>
    <property type="project" value="TreeGrafter"/>
</dbReference>
<comment type="similarity">
    <text evidence="2">Belongs to the methyltransferase superfamily. Trimethylguanosine synthase family.</text>
</comment>